<dbReference type="SUPFAM" id="SSF52540">
    <property type="entry name" value="P-loop containing nucleoside triphosphate hydrolases"/>
    <property type="match status" value="1"/>
</dbReference>
<dbReference type="InterPro" id="IPR006168">
    <property type="entry name" value="G3P_DH_NAD-dep"/>
</dbReference>
<evidence type="ECO:0000313" key="8">
    <source>
        <dbReference type="EMBL" id="KAF8369965.1"/>
    </source>
</evidence>
<keyword evidence="3" id="KW-0560">Oxidoreductase</keyword>
<gene>
    <name evidence="8" type="ORF">HHK36_032005</name>
</gene>
<proteinExistence type="inferred from homology"/>
<dbReference type="GO" id="GO:0016887">
    <property type="term" value="F:ATP hydrolysis activity"/>
    <property type="evidence" value="ECO:0007669"/>
    <property type="project" value="InterPro"/>
</dbReference>
<dbReference type="GO" id="GO:0141152">
    <property type="term" value="F:glycerol-3-phosphate dehydrogenase (NAD+) activity"/>
    <property type="evidence" value="ECO:0007669"/>
    <property type="project" value="UniProtKB-EC"/>
</dbReference>
<dbReference type="GO" id="GO:0006072">
    <property type="term" value="P:glycerol-3-phosphate metabolic process"/>
    <property type="evidence" value="ECO:0007669"/>
    <property type="project" value="InterPro"/>
</dbReference>
<accession>A0A834YA68</accession>
<dbReference type="InterPro" id="IPR006109">
    <property type="entry name" value="G3P_DH_NAD-dep_C"/>
</dbReference>
<keyword evidence="9" id="KW-1185">Reference proteome</keyword>
<dbReference type="InterPro" id="IPR003959">
    <property type="entry name" value="ATPase_AAA_core"/>
</dbReference>
<evidence type="ECO:0000259" key="6">
    <source>
        <dbReference type="Pfam" id="PF00004"/>
    </source>
</evidence>
<dbReference type="InterPro" id="IPR027417">
    <property type="entry name" value="P-loop_NTPase"/>
</dbReference>
<dbReference type="AlphaFoldDB" id="A0A834YA68"/>
<dbReference type="Proteomes" id="UP000655225">
    <property type="component" value="Unassembled WGS sequence"/>
</dbReference>
<dbReference type="Pfam" id="PF07479">
    <property type="entry name" value="NAD_Gly3P_dh_C"/>
    <property type="match status" value="1"/>
</dbReference>
<evidence type="ECO:0000256" key="3">
    <source>
        <dbReference type="ARBA" id="ARBA00023002"/>
    </source>
</evidence>
<sequence length="211" mass="23827">MDAPLKKELMDDLDRFVKRREFYRRVGKAWKPGYLLYPPPGTGKSSLIAAIANYLNFSIYDLELTNIWTNSDLRRLLVSTSNRSILVIEDIDCSVELPNRQSLKKLLSNGTGLVDGLEMGNNTKAAIMRIGLREMRAFSRLMFMSVRDSTFFESCGVADLITTCLGGRNRKVAEAFAKNGGKRCFDELEAELLQGQKLQWKTRLVASMEAT</sequence>
<feature type="domain" description="Glycerol-3-phosphate dehydrogenase NAD-dependent C-terminal" evidence="7">
    <location>
        <begin position="102"/>
        <end position="192"/>
    </location>
</feature>
<comment type="catalytic activity">
    <reaction evidence="5">
        <text>sn-glycerol 3-phosphate + NAD(+) = dihydroxyacetone phosphate + NADH + H(+)</text>
        <dbReference type="Rhea" id="RHEA:11092"/>
        <dbReference type="ChEBI" id="CHEBI:15378"/>
        <dbReference type="ChEBI" id="CHEBI:57540"/>
        <dbReference type="ChEBI" id="CHEBI:57597"/>
        <dbReference type="ChEBI" id="CHEBI:57642"/>
        <dbReference type="ChEBI" id="CHEBI:57945"/>
        <dbReference type="EC" id="1.1.1.8"/>
    </reaction>
</comment>
<dbReference type="SUPFAM" id="SSF48179">
    <property type="entry name" value="6-phosphogluconate dehydrogenase C-terminal domain-like"/>
    <property type="match status" value="1"/>
</dbReference>
<dbReference type="EC" id="1.1.1.8" evidence="2"/>
<evidence type="ECO:0000256" key="5">
    <source>
        <dbReference type="ARBA" id="ARBA00048683"/>
    </source>
</evidence>
<dbReference type="EMBL" id="JABCRI010000372">
    <property type="protein sequence ID" value="KAF8369965.1"/>
    <property type="molecule type" value="Genomic_DNA"/>
</dbReference>
<dbReference type="OrthoDB" id="10251412at2759"/>
<dbReference type="InterPro" id="IPR008927">
    <property type="entry name" value="6-PGluconate_DH-like_C_sf"/>
</dbReference>
<dbReference type="PANTHER" id="PTHR23070">
    <property type="entry name" value="BCS1 AAA-TYPE ATPASE"/>
    <property type="match status" value="1"/>
</dbReference>
<dbReference type="GO" id="GO:0005975">
    <property type="term" value="P:carbohydrate metabolic process"/>
    <property type="evidence" value="ECO:0007669"/>
    <property type="project" value="InterPro"/>
</dbReference>
<comment type="caution">
    <text evidence="8">The sequence shown here is derived from an EMBL/GenBank/DDBJ whole genome shotgun (WGS) entry which is preliminary data.</text>
</comment>
<keyword evidence="4" id="KW-0520">NAD</keyword>
<dbReference type="Gene3D" id="3.40.50.300">
    <property type="entry name" value="P-loop containing nucleotide triphosphate hydrolases"/>
    <property type="match status" value="1"/>
</dbReference>
<comment type="similarity">
    <text evidence="1">Belongs to the NAD-dependent glycerol-3-phosphate dehydrogenase family.</text>
</comment>
<protein>
    <recommendedName>
        <fullName evidence="2">glycerol-3-phosphate dehydrogenase (NAD(+))</fullName>
        <ecNumber evidence="2">1.1.1.8</ecNumber>
    </recommendedName>
</protein>
<name>A0A834YA68_TETSI</name>
<evidence type="ECO:0000256" key="2">
    <source>
        <dbReference type="ARBA" id="ARBA00013218"/>
    </source>
</evidence>
<dbReference type="Gene3D" id="1.10.1040.10">
    <property type="entry name" value="N-(1-d-carboxylethyl)-l-norvaline Dehydrogenase, domain 2"/>
    <property type="match status" value="1"/>
</dbReference>
<evidence type="ECO:0000313" key="9">
    <source>
        <dbReference type="Proteomes" id="UP000655225"/>
    </source>
</evidence>
<evidence type="ECO:0000256" key="4">
    <source>
        <dbReference type="ARBA" id="ARBA00023027"/>
    </source>
</evidence>
<feature type="domain" description="ATPase AAA-type core" evidence="6">
    <location>
        <begin position="34"/>
        <end position="96"/>
    </location>
</feature>
<dbReference type="FunFam" id="1.10.1040.10:FF:000004">
    <property type="entry name" value="Glycerol-3-phosphate dehydrogenase [NAD(+)]"/>
    <property type="match status" value="1"/>
</dbReference>
<dbReference type="Pfam" id="PF00004">
    <property type="entry name" value="AAA"/>
    <property type="match status" value="1"/>
</dbReference>
<evidence type="ECO:0000256" key="1">
    <source>
        <dbReference type="ARBA" id="ARBA00011009"/>
    </source>
</evidence>
<dbReference type="PRINTS" id="PR00077">
    <property type="entry name" value="GPDHDRGNASE"/>
</dbReference>
<evidence type="ECO:0000259" key="7">
    <source>
        <dbReference type="Pfam" id="PF07479"/>
    </source>
</evidence>
<organism evidence="8 9">
    <name type="scientific">Tetracentron sinense</name>
    <name type="common">Spur-leaf</name>
    <dbReference type="NCBI Taxonomy" id="13715"/>
    <lineage>
        <taxon>Eukaryota</taxon>
        <taxon>Viridiplantae</taxon>
        <taxon>Streptophyta</taxon>
        <taxon>Embryophyta</taxon>
        <taxon>Tracheophyta</taxon>
        <taxon>Spermatophyta</taxon>
        <taxon>Magnoliopsida</taxon>
        <taxon>Trochodendrales</taxon>
        <taxon>Trochodendraceae</taxon>
        <taxon>Tetracentron</taxon>
    </lineage>
</organism>
<dbReference type="InterPro" id="IPR050747">
    <property type="entry name" value="Mitochondrial_chaperone_BCS1"/>
</dbReference>
<reference evidence="8 9" key="1">
    <citation type="submission" date="2020-04" db="EMBL/GenBank/DDBJ databases">
        <title>Plant Genome Project.</title>
        <authorList>
            <person name="Zhang R.-G."/>
        </authorList>
    </citation>
    <scope>NUCLEOTIDE SEQUENCE [LARGE SCALE GENOMIC DNA]</scope>
    <source>
        <strain evidence="8">YNK0</strain>
        <tissue evidence="8">Leaf</tissue>
    </source>
</reference>
<dbReference type="InterPro" id="IPR013328">
    <property type="entry name" value="6PGD_dom2"/>
</dbReference>
<dbReference type="GO" id="GO:0005524">
    <property type="term" value="F:ATP binding"/>
    <property type="evidence" value="ECO:0007669"/>
    <property type="project" value="InterPro"/>
</dbReference>